<dbReference type="EMBL" id="JAAGSC010000041">
    <property type="protein sequence ID" value="NDY96110.1"/>
    <property type="molecule type" value="Genomic_DNA"/>
</dbReference>
<evidence type="ECO:0000313" key="7">
    <source>
        <dbReference type="Proteomes" id="UP000484885"/>
    </source>
</evidence>
<gene>
    <name evidence="6" type="primary">lptC</name>
    <name evidence="6" type="ORF">G3I74_10245</name>
</gene>
<dbReference type="PANTHER" id="PTHR37481:SF1">
    <property type="entry name" value="LIPOPOLYSACCHARIDE EXPORT SYSTEM PROTEIN LPTC"/>
    <property type="match status" value="1"/>
</dbReference>
<protein>
    <submittedName>
        <fullName evidence="6">LPS export ABC transporter periplasmic protein LptC</fullName>
    </submittedName>
</protein>
<dbReference type="Gene3D" id="2.60.450.10">
    <property type="entry name" value="Lipopolysaccharide (LPS) transport protein A like domain"/>
    <property type="match status" value="1"/>
</dbReference>
<evidence type="ECO:0000256" key="4">
    <source>
        <dbReference type="ARBA" id="ARBA00022989"/>
    </source>
</evidence>
<dbReference type="GO" id="GO:0030288">
    <property type="term" value="C:outer membrane-bounded periplasmic space"/>
    <property type="evidence" value="ECO:0007669"/>
    <property type="project" value="TreeGrafter"/>
</dbReference>
<keyword evidence="1" id="KW-1003">Cell membrane</keyword>
<keyword evidence="2" id="KW-0997">Cell inner membrane</keyword>
<keyword evidence="3" id="KW-0812">Transmembrane</keyword>
<dbReference type="InterPro" id="IPR052363">
    <property type="entry name" value="LPS_export_LptC"/>
</dbReference>
<evidence type="ECO:0000256" key="1">
    <source>
        <dbReference type="ARBA" id="ARBA00022475"/>
    </source>
</evidence>
<dbReference type="Pfam" id="PF06835">
    <property type="entry name" value="LptC"/>
    <property type="match status" value="1"/>
</dbReference>
<accession>A0A845V1J6</accession>
<dbReference type="RefSeq" id="WP_164211483.1">
    <property type="nucleotide sequence ID" value="NZ_JAAGSC010000041.1"/>
</dbReference>
<dbReference type="GO" id="GO:0015221">
    <property type="term" value="F:lipopolysaccharide transmembrane transporter activity"/>
    <property type="evidence" value="ECO:0007669"/>
    <property type="project" value="InterPro"/>
</dbReference>
<sequence length="196" mass="22154">MKRRVVLAACLALVLVFVVRWQFPDDRSKRITANLPDSRFDYALTDFDARFRDPEGRIELLLSGPRLEHDAATRIATIQTPEFHVEPQGADWIGRADRGLLLRDADEMVLEGNVVLEHPGPDGTVTVTTERLHHHLGRRTIEAPGPVEMTRPGTFIRAGRLQIRLDDDTVEFFDHVQGELLPGRIDPDPERVRPGS</sequence>
<evidence type="ECO:0000256" key="3">
    <source>
        <dbReference type="ARBA" id="ARBA00022692"/>
    </source>
</evidence>
<keyword evidence="4" id="KW-1133">Transmembrane helix</keyword>
<dbReference type="NCBIfam" id="TIGR04409">
    <property type="entry name" value="LptC_YrbK"/>
    <property type="match status" value="1"/>
</dbReference>
<dbReference type="PANTHER" id="PTHR37481">
    <property type="entry name" value="LIPOPOLYSACCHARIDE EXPORT SYSTEM PROTEIN LPTC"/>
    <property type="match status" value="1"/>
</dbReference>
<dbReference type="InterPro" id="IPR010664">
    <property type="entry name" value="LipoPS_assembly_LptC-rel"/>
</dbReference>
<dbReference type="GO" id="GO:0017089">
    <property type="term" value="F:glycolipid transfer activity"/>
    <property type="evidence" value="ECO:0007669"/>
    <property type="project" value="TreeGrafter"/>
</dbReference>
<proteinExistence type="predicted"/>
<keyword evidence="7" id="KW-1185">Reference proteome</keyword>
<dbReference type="GO" id="GO:0005886">
    <property type="term" value="C:plasma membrane"/>
    <property type="evidence" value="ECO:0007669"/>
    <property type="project" value="InterPro"/>
</dbReference>
<evidence type="ECO:0000256" key="5">
    <source>
        <dbReference type="ARBA" id="ARBA00023136"/>
    </source>
</evidence>
<reference evidence="6 7" key="1">
    <citation type="submission" date="2020-02" db="EMBL/GenBank/DDBJ databases">
        <authorList>
            <person name="Zhang X.-Y."/>
        </authorList>
    </citation>
    <scope>NUCLEOTIDE SEQUENCE [LARGE SCALE GENOMIC DNA]</scope>
    <source>
        <strain evidence="6 7">C33</strain>
    </source>
</reference>
<evidence type="ECO:0000256" key="2">
    <source>
        <dbReference type="ARBA" id="ARBA00022519"/>
    </source>
</evidence>
<organism evidence="6 7">
    <name type="scientific">Wenzhouxiangella limi</name>
    <dbReference type="NCBI Taxonomy" id="2707351"/>
    <lineage>
        <taxon>Bacteria</taxon>
        <taxon>Pseudomonadati</taxon>
        <taxon>Pseudomonadota</taxon>
        <taxon>Gammaproteobacteria</taxon>
        <taxon>Chromatiales</taxon>
        <taxon>Wenzhouxiangellaceae</taxon>
        <taxon>Wenzhouxiangella</taxon>
    </lineage>
</organism>
<keyword evidence="5" id="KW-0472">Membrane</keyword>
<evidence type="ECO:0000313" key="6">
    <source>
        <dbReference type="EMBL" id="NDY96110.1"/>
    </source>
</evidence>
<comment type="caution">
    <text evidence="6">The sequence shown here is derived from an EMBL/GenBank/DDBJ whole genome shotgun (WGS) entry which is preliminary data.</text>
</comment>
<dbReference type="Proteomes" id="UP000484885">
    <property type="component" value="Unassembled WGS sequence"/>
</dbReference>
<name>A0A845V1J6_9GAMM</name>
<dbReference type="InterPro" id="IPR026265">
    <property type="entry name" value="LptC"/>
</dbReference>
<dbReference type="AlphaFoldDB" id="A0A845V1J6"/>